<reference evidence="11 12" key="1">
    <citation type="journal article" date="2014" name="Syst. Appl. Microbiol.">
        <title>Evidence for the existence of two new members of the family Chlamydiaceae and proposal of Chlamydia avium sp. nov. and Chlamydia gallinacea sp. nov.</title>
        <authorList>
            <person name="Sachse K."/>
            <person name="Laroucau K."/>
            <person name="Riege K."/>
            <person name="Wehner S."/>
            <person name="Dilcher M."/>
            <person name="Creasy H.H."/>
            <person name="Weidmann M."/>
            <person name="Myers G."/>
            <person name="Vorimore F."/>
            <person name="Vicari N."/>
            <person name="Magnino S."/>
            <person name="Liebler-Tenorio E."/>
            <person name="Ruettger A."/>
            <person name="Bavoil P.M."/>
            <person name="Hufert F.T."/>
            <person name="Rossello-Mora R."/>
            <person name="Marz M."/>
        </authorList>
    </citation>
    <scope>NUCLEOTIDE SEQUENCE [LARGE SCALE GENOMIC DNA]</scope>
    <source>
        <strain evidence="11 12">08-1274/3</strain>
    </source>
</reference>
<keyword evidence="4 9" id="KW-0963">Cytoplasm</keyword>
<evidence type="ECO:0000256" key="9">
    <source>
        <dbReference type="HAMAP-Rule" id="MF_00197"/>
    </source>
</evidence>
<dbReference type="InterPro" id="IPR053407">
    <property type="entry name" value="DAP_Epimerase"/>
</dbReference>
<proteinExistence type="inferred from homology"/>
<dbReference type="PANTHER" id="PTHR31689">
    <property type="entry name" value="DIAMINOPIMELATE EPIMERASE, CHLOROPLASTIC"/>
    <property type="match status" value="1"/>
</dbReference>
<feature type="active site" evidence="10">
    <location>
        <position position="73"/>
    </location>
</feature>
<dbReference type="RefSeq" id="WP_021828102.1">
    <property type="nucleotide sequence ID" value="NZ_CP015840.1"/>
</dbReference>
<evidence type="ECO:0000256" key="4">
    <source>
        <dbReference type="ARBA" id="ARBA00022490"/>
    </source>
</evidence>
<dbReference type="NCBIfam" id="TIGR00652">
    <property type="entry name" value="DapF"/>
    <property type="match status" value="1"/>
</dbReference>
<dbReference type="InterPro" id="IPR001653">
    <property type="entry name" value="DAP_epimerase_DapF"/>
</dbReference>
<dbReference type="PANTHER" id="PTHR31689:SF0">
    <property type="entry name" value="DIAMINOPIMELATE EPIMERASE"/>
    <property type="match status" value="1"/>
</dbReference>
<evidence type="ECO:0000256" key="6">
    <source>
        <dbReference type="ARBA" id="ARBA00023154"/>
    </source>
</evidence>
<dbReference type="GO" id="GO:0005829">
    <property type="term" value="C:cytosol"/>
    <property type="evidence" value="ECO:0007669"/>
    <property type="project" value="TreeGrafter"/>
</dbReference>
<feature type="active site" description="Proton acceptor" evidence="9">
    <location>
        <position position="208"/>
    </location>
</feature>
<comment type="function">
    <text evidence="9">Catalyzes the stereoinversion of LL-2,6-diaminopimelate (L,L-DAP) to meso-diaminopimelate (meso-DAP), a precursor of L-lysine and an essential component of the bacterial peptidoglycan.</text>
</comment>
<feature type="active site" description="Proton donor" evidence="9">
    <location>
        <position position="73"/>
    </location>
</feature>
<sequence>MVSCSLSTTYKKFLYSGAGNRFILSTEACLDSILIRSLCQEHQVDGVLCVLPSSCADARLVIFNADGSCPSMCGNGLRCAMAHVSALMSKKNIRIETAMGVYSGIVHSLQRVLVDMTLSHWNYHSHQLSHTISRLPKTVFCIHTGVPHLVVFVDDVTRIPVQEWGQFLRYHEDFSPEGINVNFAQVLSNRELRIRTYERGLERESSACGTGATAVALVADKYYDWQSEEIIVHTRHDVILKIFLNQGRVYLEGPVEKEGEF</sequence>
<keyword evidence="6 9" id="KW-0457">Lysine biosynthesis</keyword>
<dbReference type="Pfam" id="PF01678">
    <property type="entry name" value="DAP_epimerase"/>
    <property type="match status" value="2"/>
</dbReference>
<dbReference type="GO" id="GO:0008837">
    <property type="term" value="F:diaminopimelate epimerase activity"/>
    <property type="evidence" value="ECO:0007669"/>
    <property type="project" value="UniProtKB-UniRule"/>
</dbReference>
<feature type="binding site" evidence="9">
    <location>
        <begin position="74"/>
        <end position="75"/>
    </location>
    <ligand>
        <name>substrate</name>
    </ligand>
</feature>
<comment type="caution">
    <text evidence="9">Lacks conserved residue(s) required for the propagation of feature annotation.</text>
</comment>
<comment type="catalytic activity">
    <reaction evidence="8 9">
        <text>(2S,6S)-2,6-diaminopimelate = meso-2,6-diaminopimelate</text>
        <dbReference type="Rhea" id="RHEA:15393"/>
        <dbReference type="ChEBI" id="CHEBI:57609"/>
        <dbReference type="ChEBI" id="CHEBI:57791"/>
        <dbReference type="EC" id="5.1.1.7"/>
    </reaction>
</comment>
<evidence type="ECO:0000256" key="2">
    <source>
        <dbReference type="ARBA" id="ARBA00010219"/>
    </source>
</evidence>
<feature type="binding site" evidence="9">
    <location>
        <begin position="198"/>
        <end position="199"/>
    </location>
    <ligand>
        <name>substrate</name>
    </ligand>
</feature>
<dbReference type="HAMAP" id="MF_00197">
    <property type="entry name" value="DAP_epimerase"/>
    <property type="match status" value="1"/>
</dbReference>
<feature type="binding site" evidence="9">
    <location>
        <position position="64"/>
    </location>
    <ligand>
        <name>substrate</name>
    </ligand>
</feature>
<feature type="binding site" evidence="9">
    <location>
        <position position="180"/>
    </location>
    <ligand>
        <name>substrate</name>
    </ligand>
</feature>
<dbReference type="EC" id="5.1.1.7" evidence="3 9"/>
<evidence type="ECO:0000256" key="5">
    <source>
        <dbReference type="ARBA" id="ARBA00022605"/>
    </source>
</evidence>
<comment type="subcellular location">
    <subcellularLocation>
        <location evidence="9">Cytoplasm</location>
    </subcellularLocation>
</comment>
<evidence type="ECO:0000256" key="10">
    <source>
        <dbReference type="PROSITE-ProRule" id="PRU10125"/>
    </source>
</evidence>
<dbReference type="GeneID" id="81478284"/>
<dbReference type="eggNOG" id="COG0253">
    <property type="taxonomic scope" value="Bacteria"/>
</dbReference>
<dbReference type="KEGG" id="cgz:M787_003065"/>
<dbReference type="AlphaFoldDB" id="A0A173DZD7"/>
<evidence type="ECO:0000313" key="12">
    <source>
        <dbReference type="Proteomes" id="UP000019147"/>
    </source>
</evidence>
<accession>A0A173DZD7</accession>
<dbReference type="PROSITE" id="PS01326">
    <property type="entry name" value="DAP_EPIMERASE"/>
    <property type="match status" value="1"/>
</dbReference>
<gene>
    <name evidence="9" type="primary">dapF</name>
    <name evidence="11" type="ORF">M787_003065</name>
</gene>
<comment type="subunit">
    <text evidence="9">Homodimer.</text>
</comment>
<feature type="binding site" evidence="9">
    <location>
        <begin position="209"/>
        <end position="210"/>
    </location>
    <ligand>
        <name>substrate</name>
    </ligand>
</feature>
<keyword evidence="5 9" id="KW-0028">Amino-acid biosynthesis</keyword>
<dbReference type="Gene3D" id="3.10.310.10">
    <property type="entry name" value="Diaminopimelate Epimerase, Chain A, domain 1"/>
    <property type="match status" value="2"/>
</dbReference>
<organism evidence="11 12">
    <name type="scientific">Chlamydia gallinacea 08-1274/3</name>
    <dbReference type="NCBI Taxonomy" id="1143323"/>
    <lineage>
        <taxon>Bacteria</taxon>
        <taxon>Pseudomonadati</taxon>
        <taxon>Chlamydiota</taxon>
        <taxon>Chlamydiia</taxon>
        <taxon>Chlamydiales</taxon>
        <taxon>Chlamydiaceae</taxon>
        <taxon>Chlamydia/Chlamydophila group</taxon>
        <taxon>Chlamydia</taxon>
    </lineage>
</organism>
<protein>
    <recommendedName>
        <fullName evidence="3 9">Diaminopimelate epimerase</fullName>
        <shortName evidence="9">DAP epimerase</shortName>
        <ecNumber evidence="3 9">5.1.1.7</ecNumber>
    </recommendedName>
    <alternativeName>
        <fullName evidence="9">PLP-independent amino acid racemase</fullName>
    </alternativeName>
</protein>
<dbReference type="NCBIfam" id="NF038284">
    <property type="entry name" value="bifunc_DapF"/>
    <property type="match status" value="1"/>
</dbReference>
<evidence type="ECO:0000313" key="11">
    <source>
        <dbReference type="EMBL" id="ANG66289.1"/>
    </source>
</evidence>
<keyword evidence="7 9" id="KW-0413">Isomerase</keyword>
<evidence type="ECO:0000256" key="8">
    <source>
        <dbReference type="ARBA" id="ARBA00051712"/>
    </source>
</evidence>
<dbReference type="OrthoDB" id="9805408at2"/>
<dbReference type="SUPFAM" id="SSF54506">
    <property type="entry name" value="Diaminopimelate epimerase-like"/>
    <property type="match status" value="2"/>
</dbReference>
<comment type="pathway">
    <text evidence="1 9">Amino-acid biosynthesis; L-lysine biosynthesis via DAP pathway; DL-2,6-diaminopimelate from LL-2,6-diaminopimelate: step 1/1.</text>
</comment>
<feature type="binding site" evidence="9">
    <location>
        <position position="20"/>
    </location>
    <ligand>
        <name>substrate</name>
    </ligand>
</feature>
<dbReference type="GO" id="GO:0009089">
    <property type="term" value="P:lysine biosynthetic process via diaminopimelate"/>
    <property type="evidence" value="ECO:0007669"/>
    <property type="project" value="UniProtKB-UniRule"/>
</dbReference>
<evidence type="ECO:0000256" key="7">
    <source>
        <dbReference type="ARBA" id="ARBA00023235"/>
    </source>
</evidence>
<comment type="similarity">
    <text evidence="2 9">Belongs to the diaminopimelate epimerase family.</text>
</comment>
<dbReference type="EMBL" id="CP015840">
    <property type="protein sequence ID" value="ANG66289.1"/>
    <property type="molecule type" value="Genomic_DNA"/>
</dbReference>
<name>A0A173DZD7_9CHLA</name>
<dbReference type="InterPro" id="IPR018510">
    <property type="entry name" value="DAP_epimerase_AS"/>
</dbReference>
<evidence type="ECO:0000256" key="1">
    <source>
        <dbReference type="ARBA" id="ARBA00005196"/>
    </source>
</evidence>
<dbReference type="STRING" id="1143323.M787_003065"/>
<feature type="site" description="Could be important to modulate the pK values of the two catalytic cysteine residues" evidence="9">
    <location>
        <position position="148"/>
    </location>
</feature>
<dbReference type="Proteomes" id="UP000019147">
    <property type="component" value="Chromosome"/>
</dbReference>
<feature type="site" description="Could be important to modulate the pK values of the two catalytic cysteine residues" evidence="9">
    <location>
        <position position="198"/>
    </location>
</feature>
<evidence type="ECO:0000256" key="3">
    <source>
        <dbReference type="ARBA" id="ARBA00013080"/>
    </source>
</evidence>
<dbReference type="UniPathway" id="UPA00034">
    <property type="reaction ID" value="UER00025"/>
</dbReference>